<name>A0A5K4F8H1_SCHMA</name>
<protein>
    <submittedName>
        <fullName evidence="1">Riboflavin transporter</fullName>
    </submittedName>
</protein>
<dbReference type="InParanoid" id="A0A5K4F8H1"/>
<dbReference type="WBParaSite" id="Smp_333240.3">
    <property type="protein sequence ID" value="Smp_333240.3"/>
    <property type="gene ID" value="Smp_333240"/>
</dbReference>
<proteinExistence type="predicted"/>
<dbReference type="AlphaFoldDB" id="A0A5K4F8H1"/>
<sequence length="102" mass="11614">MGSSTLREQMAYESIVGHRPPWECISLRCPTALWTRPLGRRLRVWPPKKNTCLSLGTRAVSQPSHKSNEICAAHMYLVPPSDQDIEIFMNLIVSFYGHTTML</sequence>
<accession>A0A5K4F8H1</accession>
<reference evidence="1" key="1">
    <citation type="submission" date="2019-11" db="UniProtKB">
        <authorList>
            <consortium name="WormBaseParasite"/>
        </authorList>
    </citation>
    <scope>IDENTIFICATION</scope>
    <source>
        <strain evidence="1">Puerto Rican</strain>
    </source>
</reference>
<organism evidence="1">
    <name type="scientific">Schistosoma mansoni</name>
    <name type="common">Blood fluke</name>
    <dbReference type="NCBI Taxonomy" id="6183"/>
    <lineage>
        <taxon>Eukaryota</taxon>
        <taxon>Metazoa</taxon>
        <taxon>Spiralia</taxon>
        <taxon>Lophotrochozoa</taxon>
        <taxon>Platyhelminthes</taxon>
        <taxon>Trematoda</taxon>
        <taxon>Digenea</taxon>
        <taxon>Strigeidida</taxon>
        <taxon>Schistosomatoidea</taxon>
        <taxon>Schistosomatidae</taxon>
        <taxon>Schistosoma</taxon>
    </lineage>
</organism>
<evidence type="ECO:0000313" key="1">
    <source>
        <dbReference type="WBParaSite" id="Smp_333240.3"/>
    </source>
</evidence>